<proteinExistence type="predicted"/>
<evidence type="ECO:0000256" key="1">
    <source>
        <dbReference type="SAM" id="Phobius"/>
    </source>
</evidence>
<organism evidence="2 3">
    <name type="scientific">Weissella cibaria</name>
    <dbReference type="NCBI Taxonomy" id="137591"/>
    <lineage>
        <taxon>Bacteria</taxon>
        <taxon>Bacillati</taxon>
        <taxon>Bacillota</taxon>
        <taxon>Bacilli</taxon>
        <taxon>Lactobacillales</taxon>
        <taxon>Lactobacillaceae</taxon>
        <taxon>Weissella</taxon>
    </lineage>
</organism>
<keyword evidence="1" id="KW-0472">Membrane</keyword>
<sequence length="208" mass="24057">MTDNNPALVADNINPFAGLSTVNIVQSIPNLSEQTAYVAAVSKQVAMLTKQTNLRQLEMIQRFLKKIMEDFKRLLQNCLPKYQGLLVSNVQPIDFSLINLHFNWIVPGTWIDDALDEPETYDQMMNRIVLSRVNGNNHQEASYFDYDASEDGYSSIKSKNFLYKLIHLYTPIEYMKSISQEYVFAFYGYVISSVASWFFKIIYHLFFG</sequence>
<protein>
    <submittedName>
        <fullName evidence="2">Uncharacterized protein</fullName>
    </submittedName>
</protein>
<dbReference type="PATRIC" id="fig|137591.24.peg.858"/>
<comment type="caution">
    <text evidence="2">The sequence shown here is derived from an EMBL/GenBank/DDBJ whole genome shotgun (WGS) entry which is preliminary data.</text>
</comment>
<evidence type="ECO:0000313" key="2">
    <source>
        <dbReference type="EMBL" id="KIU24950.1"/>
    </source>
</evidence>
<reference evidence="2 3" key="1">
    <citation type="journal article" date="2015" name="Microbiology (Mosc.)">
        <title>Genomics of the Weissella cibaria species with an examination of its metabolic traits.</title>
        <authorList>
            <person name="Lynch K.M."/>
            <person name="Lucid A."/>
            <person name="Arendt E.K."/>
            <person name="Sleator R.D."/>
            <person name="Lucey B."/>
            <person name="Coffey A."/>
        </authorList>
    </citation>
    <scope>NUCLEOTIDE SEQUENCE [LARGE SCALE GENOMIC DNA]</scope>
    <source>
        <strain evidence="2 3">AB3b</strain>
    </source>
</reference>
<dbReference type="AlphaFoldDB" id="A0A0D1LYC5"/>
<evidence type="ECO:0000313" key="3">
    <source>
        <dbReference type="Proteomes" id="UP000032289"/>
    </source>
</evidence>
<keyword evidence="1" id="KW-1133">Transmembrane helix</keyword>
<gene>
    <name evidence="2" type="ORF">ab3b_00875</name>
</gene>
<name>A0A0D1LYC5_9LACO</name>
<feature type="transmembrane region" description="Helical" evidence="1">
    <location>
        <begin position="184"/>
        <end position="206"/>
    </location>
</feature>
<dbReference type="Proteomes" id="UP000032289">
    <property type="component" value="Unassembled WGS sequence"/>
</dbReference>
<accession>A0A0D1LYC5</accession>
<dbReference type="RefSeq" id="WP_043941003.1">
    <property type="nucleotide sequence ID" value="NZ_JWHT01000021.1"/>
</dbReference>
<dbReference type="EMBL" id="JWHT01000021">
    <property type="protein sequence ID" value="KIU24950.1"/>
    <property type="molecule type" value="Genomic_DNA"/>
</dbReference>
<keyword evidence="1" id="KW-0812">Transmembrane</keyword>